<evidence type="ECO:0000259" key="4">
    <source>
        <dbReference type="PROSITE" id="PS50949"/>
    </source>
</evidence>
<dbReference type="Pfam" id="PF07702">
    <property type="entry name" value="UTRA"/>
    <property type="match status" value="1"/>
</dbReference>
<keyword evidence="3" id="KW-0804">Transcription</keyword>
<evidence type="ECO:0000313" key="6">
    <source>
        <dbReference type="Proteomes" id="UP000243650"/>
    </source>
</evidence>
<dbReference type="SUPFAM" id="SSF46785">
    <property type="entry name" value="Winged helix' DNA-binding domain"/>
    <property type="match status" value="1"/>
</dbReference>
<evidence type="ECO:0000256" key="3">
    <source>
        <dbReference type="ARBA" id="ARBA00023163"/>
    </source>
</evidence>
<dbReference type="RefSeq" id="WP_105957520.1">
    <property type="nucleotide sequence ID" value="NZ_PVNS01000001.1"/>
</dbReference>
<dbReference type="InterPro" id="IPR011663">
    <property type="entry name" value="UTRA"/>
</dbReference>
<dbReference type="PROSITE" id="PS50949">
    <property type="entry name" value="HTH_GNTR"/>
    <property type="match status" value="1"/>
</dbReference>
<dbReference type="PANTHER" id="PTHR44846:SF1">
    <property type="entry name" value="MANNOSYL-D-GLYCERATE TRANSPORT_METABOLISM SYSTEM REPRESSOR MNGR-RELATED"/>
    <property type="match status" value="1"/>
</dbReference>
<gene>
    <name evidence="5" type="ORF">C6I21_00785</name>
</gene>
<dbReference type="InterPro" id="IPR028978">
    <property type="entry name" value="Chorismate_lyase_/UTRA_dom_sf"/>
</dbReference>
<keyword evidence="6" id="KW-1185">Reference proteome</keyword>
<evidence type="ECO:0000256" key="1">
    <source>
        <dbReference type="ARBA" id="ARBA00023015"/>
    </source>
</evidence>
<dbReference type="Gene3D" id="1.10.10.10">
    <property type="entry name" value="Winged helix-like DNA-binding domain superfamily/Winged helix DNA-binding domain"/>
    <property type="match status" value="1"/>
</dbReference>
<dbReference type="SMART" id="SM00345">
    <property type="entry name" value="HTH_GNTR"/>
    <property type="match status" value="1"/>
</dbReference>
<dbReference type="PANTHER" id="PTHR44846">
    <property type="entry name" value="MANNOSYL-D-GLYCERATE TRANSPORT/METABOLISM SYSTEM REPRESSOR MNGR-RELATED"/>
    <property type="match status" value="1"/>
</dbReference>
<keyword evidence="2" id="KW-0238">DNA-binding</keyword>
<dbReference type="Gene3D" id="3.40.1410.10">
    <property type="entry name" value="Chorismate lyase-like"/>
    <property type="match status" value="1"/>
</dbReference>
<comment type="caution">
    <text evidence="5">The sequence shown here is derived from an EMBL/GenBank/DDBJ whole genome shotgun (WGS) entry which is preliminary data.</text>
</comment>
<evidence type="ECO:0000256" key="2">
    <source>
        <dbReference type="ARBA" id="ARBA00023125"/>
    </source>
</evidence>
<dbReference type="PRINTS" id="PR00035">
    <property type="entry name" value="HTHGNTR"/>
</dbReference>
<dbReference type="SMART" id="SM00866">
    <property type="entry name" value="UTRA"/>
    <property type="match status" value="1"/>
</dbReference>
<dbReference type="InterPro" id="IPR036388">
    <property type="entry name" value="WH-like_DNA-bd_sf"/>
</dbReference>
<dbReference type="InterPro" id="IPR036390">
    <property type="entry name" value="WH_DNA-bd_sf"/>
</dbReference>
<dbReference type="Proteomes" id="UP000243650">
    <property type="component" value="Unassembled WGS sequence"/>
</dbReference>
<sequence length="240" mass="27570">MSEFAPRYQQIAREMKQRIEDGSWPEGTAVPTEAKLSEQYGASRVTVRQAVKLLVEEGLLRRVQGSGTYVQESKYEHNIYELVGFTEEMQKRNKTTSNKVLRFEVVEPDPFVAQRLGLDEGEKVYAILRQRSADDVPLIVEETYLPLRLFPDLTYQVAEDSKYAYIEGKLSLAIKESFQEVIPILPPEEIRELLGLEDAAQPILKVELSSKLADDTVFEYTNLYFKSDEYKFTITATRAR</sequence>
<dbReference type="GO" id="GO:0003700">
    <property type="term" value="F:DNA-binding transcription factor activity"/>
    <property type="evidence" value="ECO:0007669"/>
    <property type="project" value="InterPro"/>
</dbReference>
<protein>
    <submittedName>
        <fullName evidence="5">Transcriptional regulator</fullName>
    </submittedName>
</protein>
<dbReference type="OrthoDB" id="9815017at2"/>
<feature type="domain" description="HTH gntR-type" evidence="4">
    <location>
        <begin position="5"/>
        <end position="73"/>
    </location>
</feature>
<organism evidence="5 6">
    <name type="scientific">Alkalicoccus urumqiensis</name>
    <name type="common">Bacillus urumqiensis</name>
    <dbReference type="NCBI Taxonomy" id="1548213"/>
    <lineage>
        <taxon>Bacteria</taxon>
        <taxon>Bacillati</taxon>
        <taxon>Bacillota</taxon>
        <taxon>Bacilli</taxon>
        <taxon>Bacillales</taxon>
        <taxon>Bacillaceae</taxon>
        <taxon>Alkalicoccus</taxon>
    </lineage>
</organism>
<dbReference type="EMBL" id="PVNS01000001">
    <property type="protein sequence ID" value="PRO67134.1"/>
    <property type="molecule type" value="Genomic_DNA"/>
</dbReference>
<dbReference type="FunFam" id="1.10.10.10:FF:000079">
    <property type="entry name" value="GntR family transcriptional regulator"/>
    <property type="match status" value="1"/>
</dbReference>
<dbReference type="InterPro" id="IPR050679">
    <property type="entry name" value="Bact_HTH_transcr_reg"/>
</dbReference>
<dbReference type="GO" id="GO:0003677">
    <property type="term" value="F:DNA binding"/>
    <property type="evidence" value="ECO:0007669"/>
    <property type="project" value="UniProtKB-KW"/>
</dbReference>
<dbReference type="CDD" id="cd07377">
    <property type="entry name" value="WHTH_GntR"/>
    <property type="match status" value="1"/>
</dbReference>
<keyword evidence="1" id="KW-0805">Transcription regulation</keyword>
<dbReference type="SUPFAM" id="SSF64288">
    <property type="entry name" value="Chorismate lyase-like"/>
    <property type="match status" value="1"/>
</dbReference>
<dbReference type="InterPro" id="IPR000524">
    <property type="entry name" value="Tscrpt_reg_HTH_GntR"/>
</dbReference>
<dbReference type="AlphaFoldDB" id="A0A2P6MLH9"/>
<name>A0A2P6MLH9_ALKUR</name>
<dbReference type="GO" id="GO:0045892">
    <property type="term" value="P:negative regulation of DNA-templated transcription"/>
    <property type="evidence" value="ECO:0007669"/>
    <property type="project" value="TreeGrafter"/>
</dbReference>
<reference evidence="5 6" key="1">
    <citation type="submission" date="2018-03" db="EMBL/GenBank/DDBJ databases">
        <title>Bacillus urumqiensis sp. nov., a moderately haloalkaliphilic bacterium isolated from a salt lake.</title>
        <authorList>
            <person name="Zhao B."/>
            <person name="Liao Z."/>
        </authorList>
    </citation>
    <scope>NUCLEOTIDE SEQUENCE [LARGE SCALE GENOMIC DNA]</scope>
    <source>
        <strain evidence="5 6">BZ-SZ-XJ18</strain>
    </source>
</reference>
<dbReference type="Pfam" id="PF00392">
    <property type="entry name" value="GntR"/>
    <property type="match status" value="1"/>
</dbReference>
<evidence type="ECO:0000313" key="5">
    <source>
        <dbReference type="EMBL" id="PRO67134.1"/>
    </source>
</evidence>
<proteinExistence type="predicted"/>
<accession>A0A2P6MLH9</accession>